<evidence type="ECO:0000256" key="12">
    <source>
        <dbReference type="SAM" id="Phobius"/>
    </source>
</evidence>
<evidence type="ECO:0000256" key="7">
    <source>
        <dbReference type="ARBA" id="ARBA00022630"/>
    </source>
</evidence>
<comment type="cofactor">
    <cofactor evidence="1">
        <name>FAD</name>
        <dbReference type="ChEBI" id="CHEBI:57692"/>
    </cofactor>
</comment>
<sequence>MAWLFAALAVASAALVYFRARATWWLAATAVWVSVVHLSGAAGRGAALVLAAVFALPAVVLAAKPLRRAWLSERALKAYRRLLPEMSATERDAIEAGTVWWDAELFSGRPRWEALLAYGPATLSPEEQAFIDNECTRLCDLANDWDSTAIWQDLSPEAWRYLKSQGFLGMIIPQRYGGKGFSAYAHSQVVMKLASRSSAAAVSVMVPNSLGPAELLMHYGTEEQKNHYLPRLARGDEIPCFALTNPYAGSDAAAIPDVGIVCRGTFEGRETLGFRITWEKRYITLGPIATVLGLAFRALDPDHLLGPGDEPGITCALIPATHPGVVIGRRHWPLNAVFQNGPNSGNDVFIPIDWVIGGRAQVGNGLRMLMECLAAGRAISLPSSNVGMAKLAVRGTGAYAAARRQFRTPIGKFEGIHEALGRMGGNLYLMDAARRLCAQAVDLGEKPSVLSAIAKYHITERTRQVINDGMDVIGGKGICMGPSNFLARPYQQMPISITVEGANILTRSLIIFGQGAIRCHPYVLMEMTAAREPDREKALRDFDDALFGHANFLASNALRAFVYGITAGMAISAPAEAYAPLAAYYRSATRLSMAFALVADVTMLALGADLKRRERISARLGDVLSQLFLISATLKRFEDEGRQQADLPLVRWAVEDALYAAQQALDGVLANFPKRRLAILLRACVFPLGMPLRPPRDALASEVAELVQTPCDARERLVADSYVPDAAVDPLGYGERLFHLTPRVAAIEHRLRDAVKRRQLAPMPQSFKEWKAWADAAQQQGLIDADERQALDDYARYGELVVKVDDFGPEFDLLEALQKRHEALAKSGELIA</sequence>
<keyword evidence="7" id="KW-0285">Flavoprotein</keyword>
<dbReference type="InterPro" id="IPR009100">
    <property type="entry name" value="AcylCoA_DH/oxidase_NM_dom_sf"/>
</dbReference>
<keyword evidence="12" id="KW-1133">Transmembrane helix</keyword>
<keyword evidence="8" id="KW-0274">FAD</keyword>
<feature type="domain" description="Acyl-CoA dehydrogenase C-terminal bacterial-type" evidence="15">
    <location>
        <begin position="517"/>
        <end position="807"/>
    </location>
</feature>
<dbReference type="AlphaFoldDB" id="A0A4P8IVQ1"/>
<dbReference type="Proteomes" id="UP000298656">
    <property type="component" value="Chromosome 1"/>
</dbReference>
<keyword evidence="9" id="KW-0560">Oxidoreductase</keyword>
<name>A0A4P8IVQ1_9BURK</name>
<dbReference type="UniPathway" id="UPA00659"/>
<dbReference type="Gene3D" id="1.20.140.10">
    <property type="entry name" value="Butyryl-CoA Dehydrogenase, subunit A, domain 3"/>
    <property type="match status" value="1"/>
</dbReference>
<keyword evidence="17" id="KW-1185">Reference proteome</keyword>
<comment type="catalytic activity">
    <reaction evidence="10">
        <text>a medium-chain 2,3-saturated fatty acyl-CoA + oxidized [electron-transfer flavoprotein] + H(+) = a medium-chain (2E)-enoyl-CoA + reduced [electron-transfer flavoprotein]</text>
        <dbReference type="Rhea" id="RHEA:14477"/>
        <dbReference type="Rhea" id="RHEA-COMP:10685"/>
        <dbReference type="Rhea" id="RHEA-COMP:10686"/>
        <dbReference type="ChEBI" id="CHEBI:15378"/>
        <dbReference type="ChEBI" id="CHEBI:57692"/>
        <dbReference type="ChEBI" id="CHEBI:58307"/>
        <dbReference type="ChEBI" id="CHEBI:83723"/>
        <dbReference type="ChEBI" id="CHEBI:83726"/>
        <dbReference type="EC" id="1.3.8.7"/>
    </reaction>
</comment>
<evidence type="ECO:0000313" key="16">
    <source>
        <dbReference type="EMBL" id="QCP49939.1"/>
    </source>
</evidence>
<dbReference type="InterPro" id="IPR037069">
    <property type="entry name" value="AcylCoA_DH/ox_N_sf"/>
</dbReference>
<dbReference type="GO" id="GO:0005737">
    <property type="term" value="C:cytoplasm"/>
    <property type="evidence" value="ECO:0007669"/>
    <property type="project" value="TreeGrafter"/>
</dbReference>
<dbReference type="PANTHER" id="PTHR48083:SF18">
    <property type="entry name" value="ACYL-COENZYME A DEHYDROGENASE"/>
    <property type="match status" value="1"/>
</dbReference>
<dbReference type="GO" id="GO:0033539">
    <property type="term" value="P:fatty acid beta-oxidation using acyl-CoA dehydrogenase"/>
    <property type="evidence" value="ECO:0007669"/>
    <property type="project" value="InterPro"/>
</dbReference>
<dbReference type="SUPFAM" id="SSF47203">
    <property type="entry name" value="Acyl-CoA dehydrogenase C-terminal domain-like"/>
    <property type="match status" value="1"/>
</dbReference>
<dbReference type="Pfam" id="PF02771">
    <property type="entry name" value="Acyl-CoA_dh_N"/>
    <property type="match status" value="1"/>
</dbReference>
<evidence type="ECO:0000259" key="13">
    <source>
        <dbReference type="Pfam" id="PF00441"/>
    </source>
</evidence>
<evidence type="ECO:0000256" key="3">
    <source>
        <dbReference type="ARBA" id="ARBA00009347"/>
    </source>
</evidence>
<accession>A0A4P8IVQ1</accession>
<reference evidence="16 17" key="1">
    <citation type="submission" date="2019-05" db="EMBL/GenBank/DDBJ databases">
        <title>Burkholderia sp. DHOD12, isolated from subtropical forest soil.</title>
        <authorList>
            <person name="Gao Z.-H."/>
            <person name="Qiu L.-H."/>
        </authorList>
    </citation>
    <scope>NUCLEOTIDE SEQUENCE [LARGE SCALE GENOMIC DNA]</scope>
    <source>
        <strain evidence="16 17">DHOD12</strain>
    </source>
</reference>
<comment type="pathway">
    <text evidence="2">Lipid metabolism; fatty acid beta-oxidation.</text>
</comment>
<evidence type="ECO:0000259" key="15">
    <source>
        <dbReference type="Pfam" id="PF09317"/>
    </source>
</evidence>
<keyword evidence="12" id="KW-0812">Transmembrane</keyword>
<evidence type="ECO:0000256" key="2">
    <source>
        <dbReference type="ARBA" id="ARBA00005005"/>
    </source>
</evidence>
<gene>
    <name evidence="16" type="ORF">FAZ95_12585</name>
</gene>
<comment type="catalytic activity">
    <reaction evidence="11">
        <text>a long-chain 2,3-saturated fatty acyl-CoA + oxidized [electron-transfer flavoprotein] + H(+) = a long-chain (2E)-enoyl-CoA + reduced [electron-transfer flavoprotein]</text>
        <dbReference type="Rhea" id="RHEA:17721"/>
        <dbReference type="Rhea" id="RHEA-COMP:10685"/>
        <dbReference type="Rhea" id="RHEA-COMP:10686"/>
        <dbReference type="ChEBI" id="CHEBI:15378"/>
        <dbReference type="ChEBI" id="CHEBI:57692"/>
        <dbReference type="ChEBI" id="CHEBI:58307"/>
        <dbReference type="ChEBI" id="CHEBI:83721"/>
        <dbReference type="ChEBI" id="CHEBI:83727"/>
        <dbReference type="EC" id="1.3.8.8"/>
    </reaction>
</comment>
<dbReference type="InterPro" id="IPR009075">
    <property type="entry name" value="AcylCo_DH/oxidase_C"/>
</dbReference>
<evidence type="ECO:0000259" key="14">
    <source>
        <dbReference type="Pfam" id="PF02771"/>
    </source>
</evidence>
<dbReference type="EC" id="1.3.8.8" evidence="5"/>
<evidence type="ECO:0000313" key="17">
    <source>
        <dbReference type="Proteomes" id="UP000298656"/>
    </source>
</evidence>
<dbReference type="Gene3D" id="2.40.110.10">
    <property type="entry name" value="Butyryl-CoA Dehydrogenase, subunit A, domain 2"/>
    <property type="match status" value="1"/>
</dbReference>
<evidence type="ECO:0000256" key="10">
    <source>
        <dbReference type="ARBA" id="ARBA00047882"/>
    </source>
</evidence>
<dbReference type="GO" id="GO:0004466">
    <property type="term" value="F:long-chain fatty acyl-CoA dehydrogenase activity"/>
    <property type="evidence" value="ECO:0007669"/>
    <property type="project" value="UniProtKB-EC"/>
</dbReference>
<protein>
    <recommendedName>
        <fullName evidence="6">Acyl-coenzyme A dehydrogenase</fullName>
        <ecNumber evidence="4">1.3.8.7</ecNumber>
        <ecNumber evidence="5">1.3.8.8</ecNumber>
    </recommendedName>
</protein>
<dbReference type="PANTHER" id="PTHR48083">
    <property type="entry name" value="MEDIUM-CHAIN SPECIFIC ACYL-COA DEHYDROGENASE, MITOCHONDRIAL-RELATED"/>
    <property type="match status" value="1"/>
</dbReference>
<dbReference type="InterPro" id="IPR015396">
    <property type="entry name" value="FadE_C"/>
</dbReference>
<dbReference type="KEGG" id="tvl:FAZ95_12585"/>
<dbReference type="EC" id="1.3.8.7" evidence="4"/>
<organism evidence="16 17">
    <name type="scientific">Trinickia violacea</name>
    <dbReference type="NCBI Taxonomy" id="2571746"/>
    <lineage>
        <taxon>Bacteria</taxon>
        <taxon>Pseudomonadati</taxon>
        <taxon>Pseudomonadota</taxon>
        <taxon>Betaproteobacteria</taxon>
        <taxon>Burkholderiales</taxon>
        <taxon>Burkholderiaceae</taxon>
        <taxon>Trinickia</taxon>
    </lineage>
</organism>
<dbReference type="NCBIfam" id="NF007000">
    <property type="entry name" value="PRK09463.1"/>
    <property type="match status" value="1"/>
</dbReference>
<evidence type="ECO:0000256" key="4">
    <source>
        <dbReference type="ARBA" id="ARBA00012033"/>
    </source>
</evidence>
<evidence type="ECO:0000256" key="5">
    <source>
        <dbReference type="ARBA" id="ARBA00012040"/>
    </source>
</evidence>
<evidence type="ECO:0000256" key="6">
    <source>
        <dbReference type="ARBA" id="ARBA00020144"/>
    </source>
</evidence>
<keyword evidence="12" id="KW-0472">Membrane</keyword>
<dbReference type="FunFam" id="1.10.540.10:FF:000004">
    <property type="entry name" value="Acyl-CoA dehydrogenase"/>
    <property type="match status" value="1"/>
</dbReference>
<feature type="domain" description="Acyl-CoA dehydrogenase/oxidase N-terminal" evidence="14">
    <location>
        <begin position="130"/>
        <end position="236"/>
    </location>
</feature>
<dbReference type="Pfam" id="PF00441">
    <property type="entry name" value="Acyl-CoA_dh_1"/>
    <property type="match status" value="1"/>
</dbReference>
<dbReference type="GO" id="GO:0070991">
    <property type="term" value="F:medium-chain fatty acyl-CoA dehydrogenase activity"/>
    <property type="evidence" value="ECO:0007669"/>
    <property type="project" value="UniProtKB-EC"/>
</dbReference>
<dbReference type="RefSeq" id="WP_137332763.1">
    <property type="nucleotide sequence ID" value="NZ_CP040077.1"/>
</dbReference>
<comment type="similarity">
    <text evidence="3">Belongs to the acyl-CoA dehydrogenase family.</text>
</comment>
<dbReference type="OrthoDB" id="9802447at2"/>
<evidence type="ECO:0000256" key="11">
    <source>
        <dbReference type="ARBA" id="ARBA00049247"/>
    </source>
</evidence>
<evidence type="ECO:0000256" key="1">
    <source>
        <dbReference type="ARBA" id="ARBA00001974"/>
    </source>
</evidence>
<dbReference type="Pfam" id="PF09317">
    <property type="entry name" value="ACDH_C"/>
    <property type="match status" value="1"/>
</dbReference>
<feature type="transmembrane region" description="Helical" evidence="12">
    <location>
        <begin position="44"/>
        <end position="63"/>
    </location>
</feature>
<dbReference type="GO" id="GO:0050660">
    <property type="term" value="F:flavin adenine dinucleotide binding"/>
    <property type="evidence" value="ECO:0007669"/>
    <property type="project" value="InterPro"/>
</dbReference>
<evidence type="ECO:0000256" key="8">
    <source>
        <dbReference type="ARBA" id="ARBA00022827"/>
    </source>
</evidence>
<dbReference type="InterPro" id="IPR050741">
    <property type="entry name" value="Acyl-CoA_dehydrogenase"/>
</dbReference>
<proteinExistence type="inferred from homology"/>
<feature type="domain" description="Acyl-CoA dehydrogenase/oxidase C-terminal" evidence="13">
    <location>
        <begin position="363"/>
        <end position="510"/>
    </location>
</feature>
<dbReference type="EMBL" id="CP040077">
    <property type="protein sequence ID" value="QCP49939.1"/>
    <property type="molecule type" value="Genomic_DNA"/>
</dbReference>
<evidence type="ECO:0000256" key="9">
    <source>
        <dbReference type="ARBA" id="ARBA00023002"/>
    </source>
</evidence>
<dbReference type="InterPro" id="IPR036250">
    <property type="entry name" value="AcylCo_DH-like_C"/>
</dbReference>
<dbReference type="Gene3D" id="1.10.540.10">
    <property type="entry name" value="Acyl-CoA dehydrogenase/oxidase, N-terminal domain"/>
    <property type="match status" value="1"/>
</dbReference>
<dbReference type="NCBIfam" id="NF009586">
    <property type="entry name" value="PRK13026.1"/>
    <property type="match status" value="1"/>
</dbReference>
<dbReference type="InterPro" id="IPR013786">
    <property type="entry name" value="AcylCoA_DH/ox_N"/>
</dbReference>
<dbReference type="SUPFAM" id="SSF56645">
    <property type="entry name" value="Acyl-CoA dehydrogenase NM domain-like"/>
    <property type="match status" value="1"/>
</dbReference>
<dbReference type="InterPro" id="IPR046373">
    <property type="entry name" value="Acyl-CoA_Oxase/DH_mid-dom_sf"/>
</dbReference>
<dbReference type="FunFam" id="1.20.140.10:FF:000009">
    <property type="entry name" value="Acyl-CoA dehydrogenase"/>
    <property type="match status" value="1"/>
</dbReference>